<sequence length="1097" mass="119281">MAWSAAPALSNGSSHGSRRRPRCRIGLWALVATALSVATCKTSGAVSANANVPSVGVGGWVRPGGWGAVEQLRGGAAEGGGGRSSSRRKQADKHAQRETLYDAYNMLHTLAQDFHKPFDSPAVLVVGHQTSGKSALIEALMGFQFNQVGGGTKTRRPIALRMQYNPDCDQPRCYLALEDGKEEPRSLQEIQAYIESENRRLERDPVRSFDSREINIRMEYRFCPNMILIDTPGLIHAPSGSNLNAEQRAVAAAAKEAENLVIQKMRCQDYVILCVEDTTDWKHATTRNIVTQVDHDLSRTVLVTTKLDTKLPQFGGGDDLQDFLRAPSIQRMYRCMLGGPFFTTVPSGRVGRARDSAYFSNEAFVHGVRRSERDDQMLVAAKLGPQAAPSCLPRVGVSRLRRFLERRVEECYRRNVARIVPLLQQEMSRAEGRLLTTEQEIDALSLESLKASADEYREHFSRALGRAIQGTIKAPPEKFGETLEAEQLRAGSFIEDSDVDADQWERLMEIEVGNGENKLFGGAQYHRALREFNFAIRHMNAPEVSEDEIANAAGISDMHDGVNFMRAACVIAVDKARTSFEPTLDALRVRTVHVMKRLFGVVEHMLKSDGMQMSDTHQKPFSFIVKRVYEKFVEKAVDETLARCRDDLTALTRFVTWDLHERSAGALRRSLPDSSMVHIYSLADYFNLQQLMEEASSSRDAERTSAVVSALVQHIMLSWREHFARAVAMKFNCFFLMPFVDDFPSYLRRELEKVYEGDVGDIFDIAEARGALVRRRESLVAECKACHEIQGKFDSINSQLNNAKEIYKDGDQDLEATAAEAAAEAEADAIAEREMEAAAAAAAGAAAAAEAASTRDSGTAMTRDYGGIDSLEDDEMMAFSSSGGGGGGGGGFSSEGNGGRSFFSAGGGGFSSAAGTVAGRTPAPGYGRNFFAPSEDDSSEEDEDEDEDMLFVNPVAYMGPIGEKPPPVDSFDRRRRRGGWVPQPRLGAVADREGGERAAEEVDSEGGGYRGSFDSASSAAAAAARLSKGWTGTGAGAGRVGRGGGGDEAEGDIGAMRGGSSSSTLSTSMSVPEEESVRYRQRRNGTSPAATGDAAGA</sequence>
<reference evidence="4 5" key="1">
    <citation type="journal article" date="2010" name="Nature">
        <title>The Ectocarpus genome and the independent evolution of multicellularity in brown algae.</title>
        <authorList>
            <person name="Cock J.M."/>
            <person name="Sterck L."/>
            <person name="Rouze P."/>
            <person name="Scornet D."/>
            <person name="Allen A.E."/>
            <person name="Amoutzias G."/>
            <person name="Anthouard V."/>
            <person name="Artiguenave F."/>
            <person name="Aury J.M."/>
            <person name="Badger J.H."/>
            <person name="Beszteri B."/>
            <person name="Billiau K."/>
            <person name="Bonnet E."/>
            <person name="Bothwell J.H."/>
            <person name="Bowler C."/>
            <person name="Boyen C."/>
            <person name="Brownlee C."/>
            <person name="Carrano C.J."/>
            <person name="Charrier B."/>
            <person name="Cho G.Y."/>
            <person name="Coelho S.M."/>
            <person name="Collen J."/>
            <person name="Corre E."/>
            <person name="Da Silva C."/>
            <person name="Delage L."/>
            <person name="Delaroque N."/>
            <person name="Dittami S.M."/>
            <person name="Doulbeau S."/>
            <person name="Elias M."/>
            <person name="Farnham G."/>
            <person name="Gachon C.M."/>
            <person name="Gschloessl B."/>
            <person name="Heesch S."/>
            <person name="Jabbari K."/>
            <person name="Jubin C."/>
            <person name="Kawai H."/>
            <person name="Kimura K."/>
            <person name="Kloareg B."/>
            <person name="Kupper F.C."/>
            <person name="Lang D."/>
            <person name="Le Bail A."/>
            <person name="Leblanc C."/>
            <person name="Lerouge P."/>
            <person name="Lohr M."/>
            <person name="Lopez P.J."/>
            <person name="Martens C."/>
            <person name="Maumus F."/>
            <person name="Michel G."/>
            <person name="Miranda-Saavedra D."/>
            <person name="Morales J."/>
            <person name="Moreau H."/>
            <person name="Motomura T."/>
            <person name="Nagasato C."/>
            <person name="Napoli C.A."/>
            <person name="Nelson D.R."/>
            <person name="Nyvall-Collen P."/>
            <person name="Peters A.F."/>
            <person name="Pommier C."/>
            <person name="Potin P."/>
            <person name="Poulain J."/>
            <person name="Quesneville H."/>
            <person name="Read B."/>
            <person name="Rensing S.A."/>
            <person name="Ritter A."/>
            <person name="Rousvoal S."/>
            <person name="Samanta M."/>
            <person name="Samson G."/>
            <person name="Schroeder D.C."/>
            <person name="Segurens B."/>
            <person name="Strittmatter M."/>
            <person name="Tonon T."/>
            <person name="Tregear J.W."/>
            <person name="Valentin K."/>
            <person name="von Dassow P."/>
            <person name="Yamagishi T."/>
            <person name="Van de Peer Y."/>
            <person name="Wincker P."/>
        </authorList>
    </citation>
    <scope>NUCLEOTIDE SEQUENCE [LARGE SCALE GENOMIC DNA]</scope>
    <source>
        <strain evidence="5">Ec32 / CCAP1310/4</strain>
    </source>
</reference>
<evidence type="ECO:0000256" key="1">
    <source>
        <dbReference type="SAM" id="MobiDB-lite"/>
    </source>
</evidence>
<dbReference type="Gene3D" id="3.40.50.300">
    <property type="entry name" value="P-loop containing nucleotide triphosphate hydrolases"/>
    <property type="match status" value="1"/>
</dbReference>
<feature type="compositionally biased region" description="Acidic residues" evidence="1">
    <location>
        <begin position="934"/>
        <end position="949"/>
    </location>
</feature>
<accession>D8LDP8</accession>
<dbReference type="InterPro" id="IPR045063">
    <property type="entry name" value="Dynamin_N"/>
</dbReference>
<dbReference type="eggNOG" id="KOG0446">
    <property type="taxonomic scope" value="Eukaryota"/>
</dbReference>
<feature type="region of interest" description="Disordered" evidence="1">
    <location>
        <begin position="1"/>
        <end position="20"/>
    </location>
</feature>
<dbReference type="SMART" id="SM00053">
    <property type="entry name" value="DYNc"/>
    <property type="match status" value="1"/>
</dbReference>
<name>D8LDP8_ECTSI</name>
<dbReference type="AlphaFoldDB" id="D8LDP8"/>
<feature type="region of interest" description="Disordered" evidence="1">
    <location>
        <begin position="71"/>
        <end position="95"/>
    </location>
</feature>
<dbReference type="PRINTS" id="PR00195">
    <property type="entry name" value="DYNAMIN"/>
</dbReference>
<dbReference type="InterPro" id="IPR022812">
    <property type="entry name" value="Dynamin"/>
</dbReference>
<feature type="signal peptide" evidence="2">
    <location>
        <begin position="1"/>
        <end position="44"/>
    </location>
</feature>
<dbReference type="OrthoDB" id="5061070at2759"/>
<keyword evidence="2" id="KW-0732">Signal</keyword>
<evidence type="ECO:0000256" key="2">
    <source>
        <dbReference type="SAM" id="SignalP"/>
    </source>
</evidence>
<dbReference type="GO" id="GO:0005874">
    <property type="term" value="C:microtubule"/>
    <property type="evidence" value="ECO:0007669"/>
    <property type="project" value="TreeGrafter"/>
</dbReference>
<dbReference type="InterPro" id="IPR027417">
    <property type="entry name" value="P-loop_NTPase"/>
</dbReference>
<dbReference type="InterPro" id="IPR030381">
    <property type="entry name" value="G_DYNAMIN_dom"/>
</dbReference>
<dbReference type="InterPro" id="IPR001401">
    <property type="entry name" value="Dynamin_GTPase"/>
</dbReference>
<feature type="region of interest" description="Disordered" evidence="1">
    <location>
        <begin position="876"/>
        <end position="897"/>
    </location>
</feature>
<evidence type="ECO:0000313" key="5">
    <source>
        <dbReference type="Proteomes" id="UP000002630"/>
    </source>
</evidence>
<dbReference type="EMBL" id="FN649758">
    <property type="protein sequence ID" value="CBN78455.1"/>
    <property type="molecule type" value="Genomic_DNA"/>
</dbReference>
<feature type="compositionally biased region" description="Basic and acidic residues" evidence="1">
    <location>
        <begin position="990"/>
        <end position="1000"/>
    </location>
</feature>
<feature type="domain" description="Dynamin-type G" evidence="3">
    <location>
        <begin position="117"/>
        <end position="417"/>
    </location>
</feature>
<dbReference type="SUPFAM" id="SSF52540">
    <property type="entry name" value="P-loop containing nucleoside triphosphate hydrolases"/>
    <property type="match status" value="1"/>
</dbReference>
<feature type="compositionally biased region" description="Gly residues" evidence="1">
    <location>
        <begin position="882"/>
        <end position="897"/>
    </location>
</feature>
<dbReference type="InParanoid" id="D8LDP8"/>
<proteinExistence type="predicted"/>
<feature type="region of interest" description="Disordered" evidence="1">
    <location>
        <begin position="925"/>
        <end position="1097"/>
    </location>
</feature>
<dbReference type="STRING" id="2880.D8LDP8"/>
<dbReference type="Pfam" id="PF00350">
    <property type="entry name" value="Dynamin_N"/>
    <property type="match status" value="1"/>
</dbReference>
<dbReference type="OMA" id="MALKMHE"/>
<dbReference type="GO" id="GO:0008017">
    <property type="term" value="F:microtubule binding"/>
    <property type="evidence" value="ECO:0007669"/>
    <property type="project" value="TreeGrafter"/>
</dbReference>
<gene>
    <name evidence="4" type="primary">ARC5</name>
    <name evidence="4" type="ORF">Esi_0121_0052</name>
</gene>
<dbReference type="PANTHER" id="PTHR11566">
    <property type="entry name" value="DYNAMIN"/>
    <property type="match status" value="1"/>
</dbReference>
<protein>
    <submittedName>
        <fullName evidence="4">ARC5, dynamin-related protein involved in plastid division</fullName>
    </submittedName>
</protein>
<keyword evidence="5" id="KW-1185">Reference proteome</keyword>
<dbReference type="GO" id="GO:0016020">
    <property type="term" value="C:membrane"/>
    <property type="evidence" value="ECO:0007669"/>
    <property type="project" value="TreeGrafter"/>
</dbReference>
<feature type="compositionally biased region" description="Low complexity" evidence="1">
    <location>
        <begin position="1052"/>
        <end position="1070"/>
    </location>
</feature>
<evidence type="ECO:0000259" key="3">
    <source>
        <dbReference type="PROSITE" id="PS51718"/>
    </source>
</evidence>
<dbReference type="PROSITE" id="PS51718">
    <property type="entry name" value="G_DYNAMIN_2"/>
    <property type="match status" value="1"/>
</dbReference>
<dbReference type="PANTHER" id="PTHR11566:SF78">
    <property type="entry name" value="DYNAMIN-LIKE PROTEIN ARC5"/>
    <property type="match status" value="1"/>
</dbReference>
<evidence type="ECO:0000313" key="4">
    <source>
        <dbReference type="EMBL" id="CBN78455.1"/>
    </source>
</evidence>
<dbReference type="EMBL" id="FN647885">
    <property type="protein sequence ID" value="CBN78455.1"/>
    <property type="molecule type" value="Genomic_DNA"/>
</dbReference>
<dbReference type="GO" id="GO:0005525">
    <property type="term" value="F:GTP binding"/>
    <property type="evidence" value="ECO:0007669"/>
    <property type="project" value="InterPro"/>
</dbReference>
<feature type="compositionally biased region" description="Gly residues" evidence="1">
    <location>
        <begin position="1031"/>
        <end position="1046"/>
    </location>
</feature>
<dbReference type="GO" id="GO:0005737">
    <property type="term" value="C:cytoplasm"/>
    <property type="evidence" value="ECO:0007669"/>
    <property type="project" value="TreeGrafter"/>
</dbReference>
<dbReference type="Proteomes" id="UP000002630">
    <property type="component" value="Linkage Group LG33"/>
</dbReference>
<feature type="compositionally biased region" description="Low complexity" evidence="1">
    <location>
        <begin position="1015"/>
        <end position="1024"/>
    </location>
</feature>
<organism evidence="4 5">
    <name type="scientific">Ectocarpus siliculosus</name>
    <name type="common">Brown alga</name>
    <name type="synonym">Conferva siliculosa</name>
    <dbReference type="NCBI Taxonomy" id="2880"/>
    <lineage>
        <taxon>Eukaryota</taxon>
        <taxon>Sar</taxon>
        <taxon>Stramenopiles</taxon>
        <taxon>Ochrophyta</taxon>
        <taxon>PX clade</taxon>
        <taxon>Phaeophyceae</taxon>
        <taxon>Ectocarpales</taxon>
        <taxon>Ectocarpaceae</taxon>
        <taxon>Ectocarpus</taxon>
    </lineage>
</organism>
<feature type="chain" id="PRO_5003117064" evidence="2">
    <location>
        <begin position="45"/>
        <end position="1097"/>
    </location>
</feature>
<dbReference type="GO" id="GO:0003924">
    <property type="term" value="F:GTPase activity"/>
    <property type="evidence" value="ECO:0007669"/>
    <property type="project" value="InterPro"/>
</dbReference>